<accession>A0A1B6DRQ0</accession>
<dbReference type="PANTHER" id="PTHR15854:SF4">
    <property type="entry name" value="PEROXYNITRITE ISOMERASE THAP4"/>
    <property type="match status" value="1"/>
</dbReference>
<dbReference type="InterPro" id="IPR012674">
    <property type="entry name" value="Calycin"/>
</dbReference>
<proteinExistence type="predicted"/>
<evidence type="ECO:0000313" key="4">
    <source>
        <dbReference type="EMBL" id="JAS28283.1"/>
    </source>
</evidence>
<dbReference type="InterPro" id="IPR014878">
    <property type="entry name" value="THAP4-like_heme-bd"/>
</dbReference>
<dbReference type="Gene3D" id="2.40.128.20">
    <property type="match status" value="1"/>
</dbReference>
<dbReference type="EMBL" id="GEDC01009015">
    <property type="protein sequence ID" value="JAS28283.1"/>
    <property type="molecule type" value="Transcribed_RNA"/>
</dbReference>
<reference evidence="4" key="1">
    <citation type="submission" date="2015-12" db="EMBL/GenBank/DDBJ databases">
        <title>De novo transcriptome assembly of four potential Pierce s Disease insect vectors from Arizona vineyards.</title>
        <authorList>
            <person name="Tassone E.E."/>
        </authorList>
    </citation>
    <scope>NUCLEOTIDE SEQUENCE</scope>
</reference>
<comment type="catalytic activity">
    <reaction evidence="1">
        <text>peroxynitrite = nitrate</text>
        <dbReference type="Rhea" id="RHEA:63116"/>
        <dbReference type="ChEBI" id="CHEBI:17632"/>
        <dbReference type="ChEBI" id="CHEBI:25941"/>
    </reaction>
    <physiologicalReaction direction="left-to-right" evidence="1">
        <dbReference type="Rhea" id="RHEA:63117"/>
    </physiologicalReaction>
</comment>
<evidence type="ECO:0000256" key="1">
    <source>
        <dbReference type="ARBA" id="ARBA00036993"/>
    </source>
</evidence>
<organism evidence="4">
    <name type="scientific">Clastoptera arizonana</name>
    <name type="common">Arizona spittle bug</name>
    <dbReference type="NCBI Taxonomy" id="38151"/>
    <lineage>
        <taxon>Eukaryota</taxon>
        <taxon>Metazoa</taxon>
        <taxon>Ecdysozoa</taxon>
        <taxon>Arthropoda</taxon>
        <taxon>Hexapoda</taxon>
        <taxon>Insecta</taxon>
        <taxon>Pterygota</taxon>
        <taxon>Neoptera</taxon>
        <taxon>Paraneoptera</taxon>
        <taxon>Hemiptera</taxon>
        <taxon>Auchenorrhyncha</taxon>
        <taxon>Cercopoidea</taxon>
        <taxon>Clastopteridae</taxon>
        <taxon>Clastoptera</taxon>
    </lineage>
</organism>
<dbReference type="Pfam" id="PF08768">
    <property type="entry name" value="THAP4_heme-bd"/>
    <property type="match status" value="1"/>
</dbReference>
<dbReference type="AlphaFoldDB" id="A0A1B6DRQ0"/>
<feature type="domain" description="THAP4-like heme-binding" evidence="2">
    <location>
        <begin position="13"/>
        <end position="163"/>
    </location>
</feature>
<dbReference type="SUPFAM" id="SSF50814">
    <property type="entry name" value="Lipocalins"/>
    <property type="match status" value="1"/>
</dbReference>
<sequence length="169" mass="19147">MQTSLQSTFHESVKPISWLIGKWVSSSGKGIYPTIQPFSYCEEIEFASLGQPLLNYKAHTWHPEKKSPMHLESGFLRIKPGTNQLAFMVAHNFGLTSLEEGEVVGTEISLKSSHISRMAFAKDPAVTKIERVIKLYNNELCQVVYMETEKTGLTEHLRIIYKKLSSEDV</sequence>
<dbReference type="InterPro" id="IPR045165">
    <property type="entry name" value="Nitrobindin"/>
</dbReference>
<evidence type="ECO:0000259" key="2">
    <source>
        <dbReference type="Pfam" id="PF08768"/>
    </source>
</evidence>
<dbReference type="PANTHER" id="PTHR15854">
    <property type="entry name" value="THAP4 PROTEIN"/>
    <property type="match status" value="1"/>
</dbReference>
<dbReference type="EMBL" id="GEDC01015663">
    <property type="protein sequence ID" value="JAS21635.1"/>
    <property type="molecule type" value="Transcribed_RNA"/>
</dbReference>
<name>A0A1B6DRQ0_9HEMI</name>
<dbReference type="CDD" id="cd07828">
    <property type="entry name" value="lipocalin_heme-bd-THAP4-like"/>
    <property type="match status" value="1"/>
</dbReference>
<protein>
    <recommendedName>
        <fullName evidence="2">THAP4-like heme-binding domain-containing protein</fullName>
    </recommendedName>
</protein>
<gene>
    <name evidence="3" type="ORF">g.24012</name>
    <name evidence="4" type="ORF">g.24013</name>
</gene>
<evidence type="ECO:0000313" key="3">
    <source>
        <dbReference type="EMBL" id="JAS21635.1"/>
    </source>
</evidence>